<dbReference type="InterPro" id="IPR036439">
    <property type="entry name" value="Dockerin_dom_sf"/>
</dbReference>
<evidence type="ECO:0000313" key="6">
    <source>
        <dbReference type="Proteomes" id="UP001317705"/>
    </source>
</evidence>
<dbReference type="EMBL" id="AP027151">
    <property type="protein sequence ID" value="BDV44295.1"/>
    <property type="molecule type" value="Genomic_DNA"/>
</dbReference>
<dbReference type="PANTHER" id="PTHR24104:SF25">
    <property type="entry name" value="PROTEIN LIN-41"/>
    <property type="match status" value="1"/>
</dbReference>
<proteinExistence type="predicted"/>
<evidence type="ECO:0000313" key="5">
    <source>
        <dbReference type="EMBL" id="BDV44295.1"/>
    </source>
</evidence>
<dbReference type="Proteomes" id="UP001317705">
    <property type="component" value="Chromosome"/>
</dbReference>
<dbReference type="CDD" id="cd14256">
    <property type="entry name" value="Dockerin_I"/>
    <property type="match status" value="1"/>
</dbReference>
<sequence>MRELKHRVMTILMAVVAMVGWATGGSAATAPQVTVLPSIVDGVKTPVRLAEDATGNFFVTDPRGGILKYNGSGKLLQLIPTPRPPQGVVVTSAGSLLVGQGDYVALLDQTGKELRRLGAGAGQFQMANGIALDDTGRIYVTDSVDNCVQVFSAAGDYLSRFGSTGIGLGQFSTPTGIAFEKEARQLAVVDSLNGRVEFFDTNGVYQKTLFSFGSGPLKLTLPQGVSFEYTTDAVPKLSRMYVADSFQSSVQVIDPTGSGTFLSYIGEYGAGPGQLIAPLDAIYDAVGSRLVVANGAGSVALFGIGTGYVPVDTTPPALTLNAPPASTSAANLALSGTVEAGATVKVSVNGGIAVGATVSGTAWSASVGLAAGSNAITVTAADGAGNLTTLNATVALVIPATTFTINPVPALIGSTGTTITGTRGSGVTLTVTSTTAGAVATVSYPTASTWQASVTGLAEGGNQLTVASGGAFENVTVTVDTRAPQLTVSALATGSHTAERVQNVTVAVNEPHLQSLKVNGVAVPVVNGVASTPVILVNGSTAISVTAVDQVGNTATDTRSLVFDPQVPDLAITAPADVIRTRTSVVELSGSAAASATVTVNGQPATISNTGWSQRVTLTPGLNTIAVTATTGSGGTATLKRTVYYDNAPAVMIATPPDDTALSAGSAMLYGTTEDGVTLAATVNGSAVPVTKSGSSFSISLPLTGEGTYAVAVTATDATGAKATAFRNVVADRTPPRLLLTGQTVPAPAILLGTADADATVTVEDRNGTLAVLTPAGGSWSLTLSGLAYDTATLRVTAADAAGNLLARTLAAPVPTGDVNGDGKVTVSDVLQVLRIAVGAVSPTADDYTNGDVAPVVNGKVQPDGKIDIQDAVEILRKVVGVATW</sequence>
<dbReference type="RefSeq" id="WP_282000401.1">
    <property type="nucleotide sequence ID" value="NZ_AP027151.1"/>
</dbReference>
<dbReference type="Gene3D" id="2.60.40.10">
    <property type="entry name" value="Immunoglobulins"/>
    <property type="match status" value="5"/>
</dbReference>
<dbReference type="InterPro" id="IPR001258">
    <property type="entry name" value="NHL_repeat"/>
</dbReference>
<evidence type="ECO:0000256" key="2">
    <source>
        <dbReference type="PROSITE-ProRule" id="PRU00504"/>
    </source>
</evidence>
<dbReference type="InterPro" id="IPR013783">
    <property type="entry name" value="Ig-like_fold"/>
</dbReference>
<dbReference type="Pfam" id="PF09136">
    <property type="entry name" value="Glucodextran_B"/>
    <property type="match status" value="3"/>
</dbReference>
<feature type="domain" description="Dockerin" evidence="4">
    <location>
        <begin position="812"/>
        <end position="885"/>
    </location>
</feature>
<feature type="repeat" description="NHL" evidence="2">
    <location>
        <begin position="158"/>
        <end position="202"/>
    </location>
</feature>
<reference evidence="5 6" key="1">
    <citation type="submission" date="2022-12" db="EMBL/GenBank/DDBJ databases">
        <title>Polyphasic characterization of Geotalea uranireducens NIT-SL11 newly isolated from a complex of sewage sludge and microbially reduced graphene oxide.</title>
        <authorList>
            <person name="Xie L."/>
            <person name="Yoshida N."/>
            <person name="Meng L."/>
        </authorList>
    </citation>
    <scope>NUCLEOTIDE SEQUENCE [LARGE SCALE GENOMIC DNA]</scope>
    <source>
        <strain evidence="5 6">NIT-SL11</strain>
    </source>
</reference>
<dbReference type="InterPro" id="IPR050952">
    <property type="entry name" value="TRIM-NHL_E3_ligases"/>
</dbReference>
<keyword evidence="1" id="KW-0677">Repeat</keyword>
<gene>
    <name evidence="5" type="ORF">GURASL_32180</name>
</gene>
<dbReference type="NCBIfam" id="NF033510">
    <property type="entry name" value="Ca_tandemer"/>
    <property type="match status" value="2"/>
</dbReference>
<name>A0ABN6VZR5_9BACT</name>
<evidence type="ECO:0000259" key="4">
    <source>
        <dbReference type="PROSITE" id="PS51766"/>
    </source>
</evidence>
<dbReference type="Gene3D" id="2.120.10.30">
    <property type="entry name" value="TolB, C-terminal domain"/>
    <property type="match status" value="2"/>
</dbReference>
<evidence type="ECO:0000256" key="3">
    <source>
        <dbReference type="SAM" id="SignalP"/>
    </source>
</evidence>
<dbReference type="CDD" id="cd05819">
    <property type="entry name" value="NHL"/>
    <property type="match status" value="1"/>
</dbReference>
<feature type="chain" id="PRO_5047362677" description="Dockerin domain-containing protein" evidence="3">
    <location>
        <begin position="28"/>
        <end position="885"/>
    </location>
</feature>
<dbReference type="SUPFAM" id="SSF63446">
    <property type="entry name" value="Type I dockerin domain"/>
    <property type="match status" value="1"/>
</dbReference>
<dbReference type="SUPFAM" id="SSF63829">
    <property type="entry name" value="Calcium-dependent phosphotriesterase"/>
    <property type="match status" value="1"/>
</dbReference>
<dbReference type="InterPro" id="IPR011042">
    <property type="entry name" value="6-blade_b-propeller_TolB-like"/>
</dbReference>
<accession>A0ABN6VZR5</accession>
<dbReference type="PROSITE" id="PS00018">
    <property type="entry name" value="EF_HAND_1"/>
    <property type="match status" value="1"/>
</dbReference>
<keyword evidence="6" id="KW-1185">Reference proteome</keyword>
<dbReference type="PROSITE" id="PS51125">
    <property type="entry name" value="NHL"/>
    <property type="match status" value="2"/>
</dbReference>
<evidence type="ECO:0000256" key="1">
    <source>
        <dbReference type="ARBA" id="ARBA00022737"/>
    </source>
</evidence>
<feature type="repeat" description="NHL" evidence="2">
    <location>
        <begin position="111"/>
        <end position="154"/>
    </location>
</feature>
<feature type="signal peptide" evidence="3">
    <location>
        <begin position="1"/>
        <end position="27"/>
    </location>
</feature>
<keyword evidence="3" id="KW-0732">Signal</keyword>
<dbReference type="Pfam" id="PF01436">
    <property type="entry name" value="NHL"/>
    <property type="match status" value="1"/>
</dbReference>
<protein>
    <recommendedName>
        <fullName evidence="4">Dockerin domain-containing protein</fullName>
    </recommendedName>
</protein>
<dbReference type="PANTHER" id="PTHR24104">
    <property type="entry name" value="E3 UBIQUITIN-PROTEIN LIGASE NHLRC1-RELATED"/>
    <property type="match status" value="1"/>
</dbReference>
<dbReference type="Gene3D" id="1.10.1330.10">
    <property type="entry name" value="Dockerin domain"/>
    <property type="match status" value="1"/>
</dbReference>
<dbReference type="InterPro" id="IPR016134">
    <property type="entry name" value="Dockerin_dom"/>
</dbReference>
<organism evidence="5 6">
    <name type="scientific">Geotalea uraniireducens</name>
    <dbReference type="NCBI Taxonomy" id="351604"/>
    <lineage>
        <taxon>Bacteria</taxon>
        <taxon>Pseudomonadati</taxon>
        <taxon>Thermodesulfobacteriota</taxon>
        <taxon>Desulfuromonadia</taxon>
        <taxon>Geobacterales</taxon>
        <taxon>Geobacteraceae</taxon>
        <taxon>Geotalea</taxon>
    </lineage>
</organism>
<dbReference type="InterPro" id="IPR018247">
    <property type="entry name" value="EF_Hand_1_Ca_BS"/>
</dbReference>
<dbReference type="PROSITE" id="PS51766">
    <property type="entry name" value="DOCKERIN"/>
    <property type="match status" value="1"/>
</dbReference>